<reference evidence="5" key="2">
    <citation type="submission" date="2025-08" db="UniProtKB">
        <authorList>
            <consortium name="RefSeq"/>
        </authorList>
    </citation>
    <scope>IDENTIFICATION</scope>
    <source>
        <tissue evidence="5">Leaf</tissue>
    </source>
</reference>
<dbReference type="InterPro" id="IPR036875">
    <property type="entry name" value="Znf_CCHC_sf"/>
</dbReference>
<dbReference type="Pfam" id="PF03732">
    <property type="entry name" value="Retrotrans_gag"/>
    <property type="match status" value="1"/>
</dbReference>
<dbReference type="STRING" id="3916.A0A3Q0FGG8"/>
<dbReference type="RefSeq" id="XP_022642838.1">
    <property type="nucleotide sequence ID" value="XM_022787117.1"/>
</dbReference>
<dbReference type="SUPFAM" id="SSF57756">
    <property type="entry name" value="Retrovirus zinc finger-like domains"/>
    <property type="match status" value="1"/>
</dbReference>
<dbReference type="SUPFAM" id="SSF50630">
    <property type="entry name" value="Acid proteases"/>
    <property type="match status" value="1"/>
</dbReference>
<dbReference type="InterPro" id="IPR001969">
    <property type="entry name" value="Aspartic_peptidase_AS"/>
</dbReference>
<dbReference type="InterPro" id="IPR021109">
    <property type="entry name" value="Peptidase_aspartic_dom_sf"/>
</dbReference>
<dbReference type="Proteomes" id="UP000087766">
    <property type="component" value="Chromosome 2"/>
</dbReference>
<dbReference type="GO" id="GO:0004190">
    <property type="term" value="F:aspartic-type endopeptidase activity"/>
    <property type="evidence" value="ECO:0007669"/>
    <property type="project" value="InterPro"/>
</dbReference>
<dbReference type="Gene3D" id="4.10.60.10">
    <property type="entry name" value="Zinc finger, CCHC-type"/>
    <property type="match status" value="1"/>
</dbReference>
<dbReference type="PROSITE" id="PS50158">
    <property type="entry name" value="ZF_CCHC"/>
    <property type="match status" value="1"/>
</dbReference>
<feature type="region of interest" description="Disordered" evidence="2">
    <location>
        <begin position="224"/>
        <end position="250"/>
    </location>
</feature>
<accession>A0A3Q0FGG8</accession>
<dbReference type="PANTHER" id="PTHR15503:SF45">
    <property type="entry name" value="RNA-DIRECTED DNA POLYMERASE HOMOLOG"/>
    <property type="match status" value="1"/>
</dbReference>
<dbReference type="PANTHER" id="PTHR15503">
    <property type="entry name" value="LDOC1 RELATED"/>
    <property type="match status" value="1"/>
</dbReference>
<keyword evidence="1" id="KW-0862">Zinc</keyword>
<protein>
    <submittedName>
        <fullName evidence="5">Uncharacterized protein LOC106778211</fullName>
    </submittedName>
</protein>
<dbReference type="GO" id="GO:0003676">
    <property type="term" value="F:nucleic acid binding"/>
    <property type="evidence" value="ECO:0007669"/>
    <property type="project" value="InterPro"/>
</dbReference>
<dbReference type="Pfam" id="PF08284">
    <property type="entry name" value="RVP_2"/>
    <property type="match status" value="1"/>
</dbReference>
<sequence>MSSPRRTPTPTGATADFARAFQQIADVLQGQQAQLAQLTQQGPQNVQTNTHRVGMNDFLRHNPVKFNGKTTPDEADDWICNLEKIFEAIECTEGQKLVFSTYMLAGEAEYWWRGMRTAMEARGEVATWGDFRNRFLERYFPASAKQERERQFLELRQGSMSVQEYKLRFEYLARFYTQGLTEAWKCRRFEQGFRHPIMKALIHLKINDFPELVEQALVAERMEESQHRVVRPQKASFSGGRNQKKPYARPQQRGFGGLKCYECGGPHIRRNCPRLTVHKPEERKCFSCHKPGHFASSCPDRKIPGGATQTQKFSGEKPKAAGRVFAMTGAEASQSGNLIQDTCFLNGRCVHVLFDSGATHSFISFACLGKLELPVYDLGSELVVSTPTSGQVLTSSVCIGCSLEVAGRKFKVNLVCLPLEGLDVILGMDWLTTNGVLIDCGQQKVIFPTEEQVQMITSREVLQDIKEGAVCFVVIATEKKKSTEEQIVDIPVVEEYADVSWTNFYGSL</sequence>
<dbReference type="GeneID" id="106778211"/>
<dbReference type="GO" id="GO:0006508">
    <property type="term" value="P:proteolysis"/>
    <property type="evidence" value="ECO:0007669"/>
    <property type="project" value="InterPro"/>
</dbReference>
<gene>
    <name evidence="5" type="primary">LOC106778211</name>
</gene>
<evidence type="ECO:0000256" key="1">
    <source>
        <dbReference type="PROSITE-ProRule" id="PRU00047"/>
    </source>
</evidence>
<dbReference type="InterPro" id="IPR032567">
    <property type="entry name" value="RTL1-rel"/>
</dbReference>
<dbReference type="InterPro" id="IPR005162">
    <property type="entry name" value="Retrotrans_gag_dom"/>
</dbReference>
<name>A0A3Q0FGG8_VIGRR</name>
<dbReference type="AlphaFoldDB" id="A0A3Q0FGG8"/>
<reference evidence="4" key="1">
    <citation type="journal article" date="2014" name="Nat. Commun.">
        <title>Genome sequence of mungbean and insights into evolution within Vigna species.</title>
        <authorList>
            <person name="Kang Y.J."/>
            <person name="Kim S.K."/>
            <person name="Kim M.Y."/>
            <person name="Lestari P."/>
            <person name="Kim K.H."/>
            <person name="Ha B.K."/>
            <person name="Jun T.H."/>
            <person name="Hwang W.J."/>
            <person name="Lee T."/>
            <person name="Lee J."/>
            <person name="Shim S."/>
            <person name="Yoon M.Y."/>
            <person name="Jang Y.E."/>
            <person name="Han K.S."/>
            <person name="Taeprayoon P."/>
            <person name="Yoon N."/>
            <person name="Somta P."/>
            <person name="Tanya P."/>
            <person name="Kim K.S."/>
            <person name="Gwag J.G."/>
            <person name="Moon J.K."/>
            <person name="Lee Y.H."/>
            <person name="Park B.S."/>
            <person name="Bombarely A."/>
            <person name="Doyle J.J."/>
            <person name="Jackson S.A."/>
            <person name="Schafleitner R."/>
            <person name="Srinives P."/>
            <person name="Varshney R.K."/>
            <person name="Lee S.H."/>
        </authorList>
    </citation>
    <scope>NUCLEOTIDE SEQUENCE [LARGE SCALE GENOMIC DNA]</scope>
    <source>
        <strain evidence="4">cv. VC1973A</strain>
    </source>
</reference>
<dbReference type="CDD" id="cd00303">
    <property type="entry name" value="retropepsin_like"/>
    <property type="match status" value="1"/>
</dbReference>
<evidence type="ECO:0000256" key="2">
    <source>
        <dbReference type="SAM" id="MobiDB-lite"/>
    </source>
</evidence>
<dbReference type="SMART" id="SM00343">
    <property type="entry name" value="ZnF_C2HC"/>
    <property type="match status" value="2"/>
</dbReference>
<proteinExistence type="predicted"/>
<feature type="domain" description="CCHC-type" evidence="3">
    <location>
        <begin position="283"/>
        <end position="300"/>
    </location>
</feature>
<dbReference type="Gene3D" id="2.40.70.10">
    <property type="entry name" value="Acid Proteases"/>
    <property type="match status" value="1"/>
</dbReference>
<dbReference type="GO" id="GO:0008270">
    <property type="term" value="F:zinc ion binding"/>
    <property type="evidence" value="ECO:0007669"/>
    <property type="project" value="UniProtKB-KW"/>
</dbReference>
<dbReference type="OrthoDB" id="1431812at2759"/>
<evidence type="ECO:0000313" key="5">
    <source>
        <dbReference type="RefSeq" id="XP_022642838.1"/>
    </source>
</evidence>
<evidence type="ECO:0000259" key="3">
    <source>
        <dbReference type="PROSITE" id="PS50158"/>
    </source>
</evidence>
<organism evidence="4 5">
    <name type="scientific">Vigna radiata var. radiata</name>
    <name type="common">Mung bean</name>
    <name type="synonym">Phaseolus aureus</name>
    <dbReference type="NCBI Taxonomy" id="3916"/>
    <lineage>
        <taxon>Eukaryota</taxon>
        <taxon>Viridiplantae</taxon>
        <taxon>Streptophyta</taxon>
        <taxon>Embryophyta</taxon>
        <taxon>Tracheophyta</taxon>
        <taxon>Spermatophyta</taxon>
        <taxon>Magnoliopsida</taxon>
        <taxon>eudicotyledons</taxon>
        <taxon>Gunneridae</taxon>
        <taxon>Pentapetalae</taxon>
        <taxon>rosids</taxon>
        <taxon>fabids</taxon>
        <taxon>Fabales</taxon>
        <taxon>Fabaceae</taxon>
        <taxon>Papilionoideae</taxon>
        <taxon>50 kb inversion clade</taxon>
        <taxon>NPAAA clade</taxon>
        <taxon>indigoferoid/millettioid clade</taxon>
        <taxon>Phaseoleae</taxon>
        <taxon>Vigna</taxon>
    </lineage>
</organism>
<dbReference type="InterPro" id="IPR001878">
    <property type="entry name" value="Znf_CCHC"/>
</dbReference>
<evidence type="ECO:0000313" key="4">
    <source>
        <dbReference type="Proteomes" id="UP000087766"/>
    </source>
</evidence>
<dbReference type="KEGG" id="vra:106778211"/>
<keyword evidence="1" id="KW-0479">Metal-binding</keyword>
<dbReference type="PROSITE" id="PS00141">
    <property type="entry name" value="ASP_PROTEASE"/>
    <property type="match status" value="1"/>
</dbReference>
<keyword evidence="1" id="KW-0863">Zinc-finger</keyword>
<keyword evidence="4" id="KW-1185">Reference proteome</keyword>